<dbReference type="Pfam" id="PF18895">
    <property type="entry name" value="T4SS_pilin"/>
    <property type="match status" value="1"/>
</dbReference>
<evidence type="ECO:0000256" key="1">
    <source>
        <dbReference type="SAM" id="Phobius"/>
    </source>
</evidence>
<dbReference type="Proteomes" id="UP000034934">
    <property type="component" value="Unassembled WGS sequence"/>
</dbReference>
<comment type="caution">
    <text evidence="2">The sequence shown here is derived from an EMBL/GenBank/DDBJ whole genome shotgun (WGS) entry which is preliminary data.</text>
</comment>
<proteinExistence type="predicted"/>
<protein>
    <submittedName>
        <fullName evidence="2">Uncharacterized protein</fullName>
    </submittedName>
</protein>
<dbReference type="AlphaFoldDB" id="A0A0G0BF75"/>
<keyword evidence="1" id="KW-0472">Membrane</keyword>
<organism evidence="2 3">
    <name type="scientific">Candidatus Nomurabacteria bacterium GW2011_GWF1_31_48</name>
    <dbReference type="NCBI Taxonomy" id="1618767"/>
    <lineage>
        <taxon>Bacteria</taxon>
        <taxon>Candidatus Nomuraibacteriota</taxon>
    </lineage>
</organism>
<name>A0A0G0BF75_9BACT</name>
<accession>A0A0G0BF75</accession>
<dbReference type="EMBL" id="LBOG01000009">
    <property type="protein sequence ID" value="KKP29722.1"/>
    <property type="molecule type" value="Genomic_DNA"/>
</dbReference>
<evidence type="ECO:0000313" key="2">
    <source>
        <dbReference type="EMBL" id="KKP29722.1"/>
    </source>
</evidence>
<dbReference type="InterPro" id="IPR043993">
    <property type="entry name" value="T4SS_pilin"/>
</dbReference>
<reference evidence="2 3" key="1">
    <citation type="journal article" date="2015" name="Nature">
        <title>rRNA introns, odd ribosomes, and small enigmatic genomes across a large radiation of phyla.</title>
        <authorList>
            <person name="Brown C.T."/>
            <person name="Hug L.A."/>
            <person name="Thomas B.C."/>
            <person name="Sharon I."/>
            <person name="Castelle C.J."/>
            <person name="Singh A."/>
            <person name="Wilkins M.J."/>
            <person name="Williams K.H."/>
            <person name="Banfield J.F."/>
        </authorList>
    </citation>
    <scope>NUCLEOTIDE SEQUENCE [LARGE SCALE GENOMIC DNA]</scope>
</reference>
<feature type="transmembrane region" description="Helical" evidence="1">
    <location>
        <begin position="79"/>
        <end position="104"/>
    </location>
</feature>
<feature type="transmembrane region" description="Helical" evidence="1">
    <location>
        <begin position="39"/>
        <end position="59"/>
    </location>
</feature>
<sequence>MIGTVYAQQNLENLYTPGEKLGGSAAQIATLLSPILSNILIFSGIFAFFVILFAGFTYITGGGDKNKVAQASNMLSYGILGLVLVVAAYLITRIIGAVVGFDFLKQTV</sequence>
<gene>
    <name evidence="2" type="ORF">UR19_C0009G0009</name>
</gene>
<evidence type="ECO:0000313" key="3">
    <source>
        <dbReference type="Proteomes" id="UP000034934"/>
    </source>
</evidence>
<keyword evidence="1" id="KW-0812">Transmembrane</keyword>
<keyword evidence="1" id="KW-1133">Transmembrane helix</keyword>